<gene>
    <name evidence="1" type="ORF">QBC38DRAFT_481771</name>
</gene>
<dbReference type="Proteomes" id="UP001301958">
    <property type="component" value="Unassembled WGS sequence"/>
</dbReference>
<evidence type="ECO:0000313" key="2">
    <source>
        <dbReference type="Proteomes" id="UP001301958"/>
    </source>
</evidence>
<dbReference type="EMBL" id="MU865357">
    <property type="protein sequence ID" value="KAK4225877.1"/>
    <property type="molecule type" value="Genomic_DNA"/>
</dbReference>
<dbReference type="PANTHER" id="PTHR37015">
    <property type="entry name" value="REVERSE TRANSCRIPTASE DOMAIN-CONTAINING PROTEIN"/>
    <property type="match status" value="1"/>
</dbReference>
<accession>A0AAN7BMA0</accession>
<reference evidence="1" key="1">
    <citation type="journal article" date="2023" name="Mol. Phylogenet. Evol.">
        <title>Genome-scale phylogeny and comparative genomics of the fungal order Sordariales.</title>
        <authorList>
            <person name="Hensen N."/>
            <person name="Bonometti L."/>
            <person name="Westerberg I."/>
            <person name="Brannstrom I.O."/>
            <person name="Guillou S."/>
            <person name="Cros-Aarteil S."/>
            <person name="Calhoun S."/>
            <person name="Haridas S."/>
            <person name="Kuo A."/>
            <person name="Mondo S."/>
            <person name="Pangilinan J."/>
            <person name="Riley R."/>
            <person name="LaButti K."/>
            <person name="Andreopoulos B."/>
            <person name="Lipzen A."/>
            <person name="Chen C."/>
            <person name="Yan M."/>
            <person name="Daum C."/>
            <person name="Ng V."/>
            <person name="Clum A."/>
            <person name="Steindorff A."/>
            <person name="Ohm R.A."/>
            <person name="Martin F."/>
            <person name="Silar P."/>
            <person name="Natvig D.O."/>
            <person name="Lalanne C."/>
            <person name="Gautier V."/>
            <person name="Ament-Velasquez S.L."/>
            <person name="Kruys A."/>
            <person name="Hutchinson M.I."/>
            <person name="Powell A.J."/>
            <person name="Barry K."/>
            <person name="Miller A.N."/>
            <person name="Grigoriev I.V."/>
            <person name="Debuchy R."/>
            <person name="Gladieux P."/>
            <person name="Hiltunen Thoren M."/>
            <person name="Johannesson H."/>
        </authorList>
    </citation>
    <scope>NUCLEOTIDE SEQUENCE</scope>
    <source>
        <strain evidence="1">CBS 990.96</strain>
    </source>
</reference>
<reference evidence="1" key="2">
    <citation type="submission" date="2023-05" db="EMBL/GenBank/DDBJ databases">
        <authorList>
            <consortium name="Lawrence Berkeley National Laboratory"/>
            <person name="Steindorff A."/>
            <person name="Hensen N."/>
            <person name="Bonometti L."/>
            <person name="Westerberg I."/>
            <person name="Brannstrom I.O."/>
            <person name="Guillou S."/>
            <person name="Cros-Aarteil S."/>
            <person name="Calhoun S."/>
            <person name="Haridas S."/>
            <person name="Kuo A."/>
            <person name="Mondo S."/>
            <person name="Pangilinan J."/>
            <person name="Riley R."/>
            <person name="Labutti K."/>
            <person name="Andreopoulos B."/>
            <person name="Lipzen A."/>
            <person name="Chen C."/>
            <person name="Yanf M."/>
            <person name="Daum C."/>
            <person name="Ng V."/>
            <person name="Clum A."/>
            <person name="Ohm R."/>
            <person name="Martin F."/>
            <person name="Silar P."/>
            <person name="Natvig D."/>
            <person name="Lalanne C."/>
            <person name="Gautier V."/>
            <person name="Ament-Velasquez S.L."/>
            <person name="Kruys A."/>
            <person name="Hutchinson M.I."/>
            <person name="Powell A.J."/>
            <person name="Barry K."/>
            <person name="Miller A.N."/>
            <person name="Grigoriev I.V."/>
            <person name="Debuchy R."/>
            <person name="Gladieux P."/>
            <person name="Thoren M.H."/>
            <person name="Johannesson H."/>
        </authorList>
    </citation>
    <scope>NUCLEOTIDE SEQUENCE</scope>
    <source>
        <strain evidence="1">CBS 990.96</strain>
    </source>
</reference>
<sequence>MEIFHRENEATYYIAKNQFETRADKLYGGGRSGPQPLYDHLRNEAFMSLEEFTKYAERTSSHLKSAFDKLKKEADDEVEIEPRGDVAAALVGSGFVGWDGLSSDEKWVVQLYHKEVVKKFGGLVIVDEGLLPTGLIAMLRESRFKWQG</sequence>
<name>A0AAN7BMA0_9PEZI</name>
<organism evidence="1 2">
    <name type="scientific">Podospora fimiseda</name>
    <dbReference type="NCBI Taxonomy" id="252190"/>
    <lineage>
        <taxon>Eukaryota</taxon>
        <taxon>Fungi</taxon>
        <taxon>Dikarya</taxon>
        <taxon>Ascomycota</taxon>
        <taxon>Pezizomycotina</taxon>
        <taxon>Sordariomycetes</taxon>
        <taxon>Sordariomycetidae</taxon>
        <taxon>Sordariales</taxon>
        <taxon>Podosporaceae</taxon>
        <taxon>Podospora</taxon>
    </lineage>
</organism>
<protein>
    <submittedName>
        <fullName evidence="1">Uncharacterized protein</fullName>
    </submittedName>
</protein>
<dbReference type="PANTHER" id="PTHR37015:SF2">
    <property type="entry name" value="REVERSE TRANSCRIPTASE DOMAIN-CONTAINING PROTEIN"/>
    <property type="match status" value="1"/>
</dbReference>
<proteinExistence type="predicted"/>
<evidence type="ECO:0000313" key="1">
    <source>
        <dbReference type="EMBL" id="KAK4225877.1"/>
    </source>
</evidence>
<keyword evidence="2" id="KW-1185">Reference proteome</keyword>
<comment type="caution">
    <text evidence="1">The sequence shown here is derived from an EMBL/GenBank/DDBJ whole genome shotgun (WGS) entry which is preliminary data.</text>
</comment>
<dbReference type="AlphaFoldDB" id="A0AAN7BMA0"/>